<sequence>MIADCKTYQERKEILEALGSSRGILTRAADGSVRYCEQCGLIKPDRCHHCSCCRRFSAPTSTYGLSPCTAPRVTACASRQSSTRIG</sequence>
<evidence type="ECO:0000313" key="1">
    <source>
        <dbReference type="EMBL" id="JAP77858.1"/>
    </source>
</evidence>
<reference evidence="1" key="1">
    <citation type="journal article" date="2016" name="Ticks Tick Borne Dis.">
        <title>De novo assembly and annotation of the salivary gland transcriptome of Rhipicephalus appendiculatus male and female ticks during blood feeding.</title>
        <authorList>
            <person name="de Castro M.H."/>
            <person name="de Klerk D."/>
            <person name="Pienaar R."/>
            <person name="Latif A.A."/>
            <person name="Rees D.J."/>
            <person name="Mans B.J."/>
        </authorList>
    </citation>
    <scope>NUCLEOTIDE SEQUENCE</scope>
    <source>
        <tissue evidence="1">Salivary glands</tissue>
    </source>
</reference>
<organism evidence="1">
    <name type="scientific">Rhipicephalus appendiculatus</name>
    <name type="common">Brown ear tick</name>
    <dbReference type="NCBI Taxonomy" id="34631"/>
    <lineage>
        <taxon>Eukaryota</taxon>
        <taxon>Metazoa</taxon>
        <taxon>Ecdysozoa</taxon>
        <taxon>Arthropoda</taxon>
        <taxon>Chelicerata</taxon>
        <taxon>Arachnida</taxon>
        <taxon>Acari</taxon>
        <taxon>Parasitiformes</taxon>
        <taxon>Ixodida</taxon>
        <taxon>Ixodoidea</taxon>
        <taxon>Ixodidae</taxon>
        <taxon>Rhipicephalinae</taxon>
        <taxon>Rhipicephalus</taxon>
        <taxon>Rhipicephalus</taxon>
    </lineage>
</organism>
<dbReference type="AlphaFoldDB" id="A0A131YH37"/>
<protein>
    <submittedName>
        <fullName evidence="1">Zinc finger protein</fullName>
    </submittedName>
</protein>
<name>A0A131YH37_RHIAP</name>
<dbReference type="PROSITE" id="PS50216">
    <property type="entry name" value="DHHC"/>
    <property type="match status" value="1"/>
</dbReference>
<dbReference type="EMBL" id="GEDV01010699">
    <property type="protein sequence ID" value="JAP77858.1"/>
    <property type="molecule type" value="Transcribed_RNA"/>
</dbReference>
<accession>A0A131YH37</accession>
<proteinExistence type="predicted"/>